<organism evidence="2 3">
    <name type="scientific">Prymnesium parvum</name>
    <name type="common">Toxic golden alga</name>
    <dbReference type="NCBI Taxonomy" id="97485"/>
    <lineage>
        <taxon>Eukaryota</taxon>
        <taxon>Haptista</taxon>
        <taxon>Haptophyta</taxon>
        <taxon>Prymnesiophyceae</taxon>
        <taxon>Prymnesiales</taxon>
        <taxon>Prymnesiaceae</taxon>
        <taxon>Prymnesium</taxon>
    </lineage>
</organism>
<sequence length="361" mass="39118">MVLMQVTVPEGLQGGDAMSVLVGEQEFTLTVPDGLEAGALIEVDLPVDEGAPDADPPPEEAMTEKVIVTVPAGLGPGDPFSVETAWGGVFEITVPDGVYEGDAIEVELPTQASQGPAEPSPPPREPSPPPREPSPPPREPSPESPPRKPLGPATCAAELPGRRVQLVKLVAKPVMNHKKGTCLSYDAERDRCVVKIDNMAPAVAVKWENLEELPPDDVEVRSSDPPEAPPAGIYYAGDKVLVERSNGSTSEASIVEYDEVMETYVVDVGGGMLKYGVEESYITPVEHSKVRCGEHFEGRSVRIPHLKHMLALTRRVHEADLNGTVRGYNEKTGRYTVHMKSGAIERNIRFNEMKVVYHLIK</sequence>
<proteinExistence type="predicted"/>
<evidence type="ECO:0000313" key="3">
    <source>
        <dbReference type="Proteomes" id="UP001515480"/>
    </source>
</evidence>
<dbReference type="Proteomes" id="UP001515480">
    <property type="component" value="Unassembled WGS sequence"/>
</dbReference>
<dbReference type="AlphaFoldDB" id="A0AB34ID82"/>
<gene>
    <name evidence="2" type="ORF">AB1Y20_016907</name>
</gene>
<dbReference type="EMBL" id="JBGBPQ010000032">
    <property type="protein sequence ID" value="KAL1495544.1"/>
    <property type="molecule type" value="Genomic_DNA"/>
</dbReference>
<name>A0AB34ID82_PRYPA</name>
<comment type="caution">
    <text evidence="2">The sequence shown here is derived from an EMBL/GenBank/DDBJ whole genome shotgun (WGS) entry which is preliminary data.</text>
</comment>
<feature type="compositionally biased region" description="Pro residues" evidence="1">
    <location>
        <begin position="118"/>
        <end position="149"/>
    </location>
</feature>
<evidence type="ECO:0000313" key="2">
    <source>
        <dbReference type="EMBL" id="KAL1495544.1"/>
    </source>
</evidence>
<evidence type="ECO:0000256" key="1">
    <source>
        <dbReference type="SAM" id="MobiDB-lite"/>
    </source>
</evidence>
<feature type="region of interest" description="Disordered" evidence="1">
    <location>
        <begin position="111"/>
        <end position="157"/>
    </location>
</feature>
<protein>
    <submittedName>
        <fullName evidence="2">Uncharacterized protein</fullName>
    </submittedName>
</protein>
<keyword evidence="3" id="KW-1185">Reference proteome</keyword>
<accession>A0AB34ID82</accession>
<reference evidence="2 3" key="1">
    <citation type="journal article" date="2024" name="Science">
        <title>Giant polyketide synthase enzymes in the biosynthesis of giant marine polyether toxins.</title>
        <authorList>
            <person name="Fallon T.R."/>
            <person name="Shende V.V."/>
            <person name="Wierzbicki I.H."/>
            <person name="Pendleton A.L."/>
            <person name="Watervoot N.F."/>
            <person name="Auber R.P."/>
            <person name="Gonzalez D.J."/>
            <person name="Wisecaver J.H."/>
            <person name="Moore B.S."/>
        </authorList>
    </citation>
    <scope>NUCLEOTIDE SEQUENCE [LARGE SCALE GENOMIC DNA]</scope>
    <source>
        <strain evidence="2 3">12B1</strain>
    </source>
</reference>